<dbReference type="RefSeq" id="WP_126752663.1">
    <property type="nucleotide sequence ID" value="NZ_JBHUMT010000004.1"/>
</dbReference>
<accession>A0A432YPL7</accession>
<organism evidence="1 2">
    <name type="scientific">Idiomarina piscisalsi</name>
    <dbReference type="NCBI Taxonomy" id="1096243"/>
    <lineage>
        <taxon>Bacteria</taxon>
        <taxon>Pseudomonadati</taxon>
        <taxon>Pseudomonadota</taxon>
        <taxon>Gammaproteobacteria</taxon>
        <taxon>Alteromonadales</taxon>
        <taxon>Idiomarinaceae</taxon>
        <taxon>Idiomarina</taxon>
    </lineage>
</organism>
<name>A0A432YPL7_9GAMM</name>
<comment type="caution">
    <text evidence="1">The sequence shown here is derived from an EMBL/GenBank/DDBJ whole genome shotgun (WGS) entry which is preliminary data.</text>
</comment>
<proteinExistence type="predicted"/>
<dbReference type="EMBL" id="PIQA01000011">
    <property type="protein sequence ID" value="RUO62802.1"/>
    <property type="molecule type" value="Genomic_DNA"/>
</dbReference>
<protein>
    <submittedName>
        <fullName evidence="1">Uncharacterized protein</fullName>
    </submittedName>
</protein>
<evidence type="ECO:0000313" key="1">
    <source>
        <dbReference type="EMBL" id="RUO62802.1"/>
    </source>
</evidence>
<reference evidence="1 2" key="1">
    <citation type="journal article" date="2011" name="Front. Microbiol.">
        <title>Genomic signatures of strain selection and enhancement in Bacillus atrophaeus var. globigii, a historical biowarfare simulant.</title>
        <authorList>
            <person name="Gibbons H.S."/>
            <person name="Broomall S.M."/>
            <person name="McNew L.A."/>
            <person name="Daligault H."/>
            <person name="Chapman C."/>
            <person name="Bruce D."/>
            <person name="Karavis M."/>
            <person name="Krepps M."/>
            <person name="McGregor P.A."/>
            <person name="Hong C."/>
            <person name="Park K.H."/>
            <person name="Akmal A."/>
            <person name="Feldman A."/>
            <person name="Lin J.S."/>
            <person name="Chang W.E."/>
            <person name="Higgs B.W."/>
            <person name="Demirev P."/>
            <person name="Lindquist J."/>
            <person name="Liem A."/>
            <person name="Fochler E."/>
            <person name="Read T.D."/>
            <person name="Tapia R."/>
            <person name="Johnson S."/>
            <person name="Bishop-Lilly K.A."/>
            <person name="Detter C."/>
            <person name="Han C."/>
            <person name="Sozhamannan S."/>
            <person name="Rosenzweig C.N."/>
            <person name="Skowronski E.W."/>
        </authorList>
    </citation>
    <scope>NUCLEOTIDE SEQUENCE [LARGE SCALE GENOMIC DNA]</scope>
    <source>
        <strain evidence="1 2">TPS4-2</strain>
    </source>
</reference>
<evidence type="ECO:0000313" key="2">
    <source>
        <dbReference type="Proteomes" id="UP000288361"/>
    </source>
</evidence>
<sequence length="233" mass="26227">MIFDPQEGYVDTGFRRTYMPCVSVYDHASKEMIQVRLNEAYRAGVAIAELNVTPITKELLDAVKHSLNPSDWDGDCERIANNQFEPVTRWHLIAATHAPDPFVYIASFTYQAAQLAPQEAESAERFYQYLARVVTVYLKSHGYYMPDTIYPLFIEAIATSSATRIDKVIKGLHTQIGISSLKKYLNSYVQLNEGQINITSNKRIAPNDASTIAEQLNVTDVDKAPKNNENEDG</sequence>
<gene>
    <name evidence="1" type="ORF">CWI73_10060</name>
</gene>
<dbReference type="AlphaFoldDB" id="A0A432YPL7"/>
<dbReference type="Proteomes" id="UP000288361">
    <property type="component" value="Unassembled WGS sequence"/>
</dbReference>